<comment type="caution">
    <text evidence="18">The sequence shown here is derived from an EMBL/GenBank/DDBJ whole genome shotgun (WGS) entry which is preliminary data.</text>
</comment>
<evidence type="ECO:0000256" key="7">
    <source>
        <dbReference type="ARBA" id="ARBA00022598"/>
    </source>
</evidence>
<keyword evidence="6" id="KW-0963">Cytoplasm</keyword>
<dbReference type="PIRSF" id="PIRSF039102">
    <property type="entry name" value="Ddl/VanB"/>
    <property type="match status" value="1"/>
</dbReference>
<comment type="pathway">
    <text evidence="16">Glycan biosynthesis.</text>
</comment>
<evidence type="ECO:0000256" key="11">
    <source>
        <dbReference type="ARBA" id="ARBA00022842"/>
    </source>
</evidence>
<dbReference type="InterPro" id="IPR000291">
    <property type="entry name" value="D-Ala_lig_Van_CS"/>
</dbReference>
<dbReference type="Gene3D" id="3.40.50.20">
    <property type="match status" value="1"/>
</dbReference>
<dbReference type="InterPro" id="IPR013815">
    <property type="entry name" value="ATP_grasp_subdomain_1"/>
</dbReference>
<keyword evidence="10" id="KW-0067">ATP-binding</keyword>
<dbReference type="Pfam" id="PF01820">
    <property type="entry name" value="Dala_Dala_lig_N"/>
    <property type="match status" value="1"/>
</dbReference>
<protein>
    <recommendedName>
        <fullName evidence="17">ATP-grasp domain-containing protein</fullName>
    </recommendedName>
</protein>
<dbReference type="NCBIfam" id="TIGR01205">
    <property type="entry name" value="D_ala_D_alaTIGR"/>
    <property type="match status" value="1"/>
</dbReference>
<dbReference type="AlphaFoldDB" id="A0A0F9LQB3"/>
<keyword evidence="13" id="KW-0573">Peptidoglycan synthesis</keyword>
<dbReference type="InterPro" id="IPR011127">
    <property type="entry name" value="Dala_Dala_lig_N"/>
</dbReference>
<dbReference type="PANTHER" id="PTHR23132">
    <property type="entry name" value="D-ALANINE--D-ALANINE LIGASE"/>
    <property type="match status" value="1"/>
</dbReference>
<dbReference type="GO" id="GO:0009252">
    <property type="term" value="P:peptidoglycan biosynthetic process"/>
    <property type="evidence" value="ECO:0007669"/>
    <property type="project" value="UniProtKB-KW"/>
</dbReference>
<gene>
    <name evidence="18" type="ORF">LCGC14_1186870</name>
</gene>
<evidence type="ECO:0000256" key="9">
    <source>
        <dbReference type="ARBA" id="ARBA00022741"/>
    </source>
</evidence>
<dbReference type="GO" id="GO:0071555">
    <property type="term" value="P:cell wall organization"/>
    <property type="evidence" value="ECO:0007669"/>
    <property type="project" value="UniProtKB-KW"/>
</dbReference>
<proteinExistence type="inferred from homology"/>
<evidence type="ECO:0000256" key="14">
    <source>
        <dbReference type="ARBA" id="ARBA00023211"/>
    </source>
</evidence>
<evidence type="ECO:0000256" key="16">
    <source>
        <dbReference type="ARBA" id="ARBA00060592"/>
    </source>
</evidence>
<dbReference type="GO" id="GO:0005524">
    <property type="term" value="F:ATP binding"/>
    <property type="evidence" value="ECO:0007669"/>
    <property type="project" value="UniProtKB-KW"/>
</dbReference>
<evidence type="ECO:0000256" key="8">
    <source>
        <dbReference type="ARBA" id="ARBA00022723"/>
    </source>
</evidence>
<keyword evidence="15" id="KW-0961">Cell wall biogenesis/degradation</keyword>
<dbReference type="GO" id="GO:0005829">
    <property type="term" value="C:cytosol"/>
    <property type="evidence" value="ECO:0007669"/>
    <property type="project" value="TreeGrafter"/>
</dbReference>
<evidence type="ECO:0000256" key="3">
    <source>
        <dbReference type="ARBA" id="ARBA00004496"/>
    </source>
</evidence>
<evidence type="ECO:0000256" key="4">
    <source>
        <dbReference type="ARBA" id="ARBA00004752"/>
    </source>
</evidence>
<dbReference type="PROSITE" id="PS50975">
    <property type="entry name" value="ATP_GRASP"/>
    <property type="match status" value="1"/>
</dbReference>
<evidence type="ECO:0000256" key="13">
    <source>
        <dbReference type="ARBA" id="ARBA00022984"/>
    </source>
</evidence>
<dbReference type="FunFam" id="3.30.1490.20:FF:000007">
    <property type="entry name" value="D-alanine--D-alanine ligase"/>
    <property type="match status" value="1"/>
</dbReference>
<dbReference type="PROSITE" id="PS00843">
    <property type="entry name" value="DALA_DALA_LIGASE_1"/>
    <property type="match status" value="1"/>
</dbReference>
<name>A0A0F9LQB3_9ZZZZ</name>
<reference evidence="18" key="1">
    <citation type="journal article" date="2015" name="Nature">
        <title>Complex archaea that bridge the gap between prokaryotes and eukaryotes.</title>
        <authorList>
            <person name="Spang A."/>
            <person name="Saw J.H."/>
            <person name="Jorgensen S.L."/>
            <person name="Zaremba-Niedzwiedzka K."/>
            <person name="Martijn J."/>
            <person name="Lind A.E."/>
            <person name="van Eijk R."/>
            <person name="Schleper C."/>
            <person name="Guy L."/>
            <person name="Ettema T.J."/>
        </authorList>
    </citation>
    <scope>NUCLEOTIDE SEQUENCE</scope>
</reference>
<evidence type="ECO:0000256" key="10">
    <source>
        <dbReference type="ARBA" id="ARBA00022840"/>
    </source>
</evidence>
<dbReference type="FunFam" id="3.30.470.20:FF:000008">
    <property type="entry name" value="D-alanine--D-alanine ligase"/>
    <property type="match status" value="1"/>
</dbReference>
<keyword evidence="9" id="KW-0547">Nucleotide-binding</keyword>
<keyword evidence="12" id="KW-0133">Cell shape</keyword>
<evidence type="ECO:0000313" key="18">
    <source>
        <dbReference type="EMBL" id="KKM95568.1"/>
    </source>
</evidence>
<evidence type="ECO:0000256" key="5">
    <source>
        <dbReference type="ARBA" id="ARBA00010871"/>
    </source>
</evidence>
<dbReference type="EMBL" id="LAZR01005992">
    <property type="protein sequence ID" value="KKM95568.1"/>
    <property type="molecule type" value="Genomic_DNA"/>
</dbReference>
<dbReference type="InterPro" id="IPR005905">
    <property type="entry name" value="D_ala_D_ala"/>
</dbReference>
<dbReference type="InterPro" id="IPR011095">
    <property type="entry name" value="Dala_Dala_lig_C"/>
</dbReference>
<evidence type="ECO:0000256" key="2">
    <source>
        <dbReference type="ARBA" id="ARBA00001946"/>
    </source>
</evidence>
<dbReference type="SUPFAM" id="SSF52440">
    <property type="entry name" value="PreATP-grasp domain"/>
    <property type="match status" value="1"/>
</dbReference>
<keyword evidence="11" id="KW-0460">Magnesium</keyword>
<evidence type="ECO:0000259" key="17">
    <source>
        <dbReference type="PROSITE" id="PS50975"/>
    </source>
</evidence>
<dbReference type="GO" id="GO:0008360">
    <property type="term" value="P:regulation of cell shape"/>
    <property type="evidence" value="ECO:0007669"/>
    <property type="project" value="UniProtKB-KW"/>
</dbReference>
<dbReference type="PANTHER" id="PTHR23132:SF23">
    <property type="entry name" value="D-ALANINE--D-ALANINE LIGASE B"/>
    <property type="match status" value="1"/>
</dbReference>
<dbReference type="GO" id="GO:0046872">
    <property type="term" value="F:metal ion binding"/>
    <property type="evidence" value="ECO:0007669"/>
    <property type="project" value="UniProtKB-KW"/>
</dbReference>
<dbReference type="SUPFAM" id="SSF56059">
    <property type="entry name" value="Glutathione synthetase ATP-binding domain-like"/>
    <property type="match status" value="1"/>
</dbReference>
<organism evidence="18">
    <name type="scientific">marine sediment metagenome</name>
    <dbReference type="NCBI Taxonomy" id="412755"/>
    <lineage>
        <taxon>unclassified sequences</taxon>
        <taxon>metagenomes</taxon>
        <taxon>ecological metagenomes</taxon>
    </lineage>
</organism>
<comment type="subcellular location">
    <subcellularLocation>
        <location evidence="3">Cytoplasm</location>
    </subcellularLocation>
</comment>
<evidence type="ECO:0000256" key="1">
    <source>
        <dbReference type="ARBA" id="ARBA00001936"/>
    </source>
</evidence>
<dbReference type="Pfam" id="PF07478">
    <property type="entry name" value="Dala_Dala_lig_C"/>
    <property type="match status" value="1"/>
</dbReference>
<keyword evidence="14" id="KW-0464">Manganese</keyword>
<dbReference type="Gene3D" id="3.30.1490.20">
    <property type="entry name" value="ATP-grasp fold, A domain"/>
    <property type="match status" value="1"/>
</dbReference>
<dbReference type="HAMAP" id="MF_00047">
    <property type="entry name" value="Dala_Dala_lig"/>
    <property type="match status" value="1"/>
</dbReference>
<sequence length="314" mass="34195">MIKRIQSPKEFGRVAVLMGGHSAEREISLISGNAVLAGLQRQGVDAYGVDVNTDISRTLSSGEFDYAFNVLHGRGGEDGVIQGYLDTINMPYTGSSVSASVLSMNKRLSKLVWEQQGLPTADYAVVNAETNANQLAADLGLPLIIKPVNEGSSIGMSKVNDEAALEAAISLALKYDADVIAEKWIVGEEYTVAILDGEALPAIRLTTPHEFYDYEAKYHSNSTEYKCPCGLKAEEEKKMQTLALQAFNALGMRAWGRIDFMRDENGDFYMLEANSVPGMTDHSLVPMAAKQAGLSFDDLVWRILETSIKEVVNG</sequence>
<evidence type="ECO:0000256" key="6">
    <source>
        <dbReference type="ARBA" id="ARBA00022490"/>
    </source>
</evidence>
<comment type="cofactor">
    <cofactor evidence="2">
        <name>Mg(2+)</name>
        <dbReference type="ChEBI" id="CHEBI:18420"/>
    </cofactor>
</comment>
<feature type="domain" description="ATP-grasp" evidence="17">
    <location>
        <begin position="110"/>
        <end position="305"/>
    </location>
</feature>
<dbReference type="NCBIfam" id="NF002378">
    <property type="entry name" value="PRK01372.1"/>
    <property type="match status" value="1"/>
</dbReference>
<comment type="cofactor">
    <cofactor evidence="1">
        <name>Mn(2+)</name>
        <dbReference type="ChEBI" id="CHEBI:29035"/>
    </cofactor>
</comment>
<dbReference type="Gene3D" id="3.30.470.20">
    <property type="entry name" value="ATP-grasp fold, B domain"/>
    <property type="match status" value="1"/>
</dbReference>
<comment type="pathway">
    <text evidence="4">Cell wall biogenesis; peptidoglycan biosynthesis.</text>
</comment>
<evidence type="ECO:0000256" key="15">
    <source>
        <dbReference type="ARBA" id="ARBA00023316"/>
    </source>
</evidence>
<evidence type="ECO:0000256" key="12">
    <source>
        <dbReference type="ARBA" id="ARBA00022960"/>
    </source>
</evidence>
<dbReference type="GO" id="GO:0008716">
    <property type="term" value="F:D-alanine-D-alanine ligase activity"/>
    <property type="evidence" value="ECO:0007669"/>
    <property type="project" value="InterPro"/>
</dbReference>
<accession>A0A0F9LQB3</accession>
<dbReference type="InterPro" id="IPR011761">
    <property type="entry name" value="ATP-grasp"/>
</dbReference>
<keyword evidence="7" id="KW-0436">Ligase</keyword>
<keyword evidence="8" id="KW-0479">Metal-binding</keyword>
<comment type="similarity">
    <text evidence="5">Belongs to the D-alanine--D-alanine ligase family.</text>
</comment>
<dbReference type="InterPro" id="IPR016185">
    <property type="entry name" value="PreATP-grasp_dom_sf"/>
</dbReference>